<feature type="compositionally biased region" description="Basic and acidic residues" evidence="20">
    <location>
        <begin position="1"/>
        <end position="11"/>
    </location>
</feature>
<evidence type="ECO:0000256" key="19">
    <source>
        <dbReference type="RuleBase" id="RU004335"/>
    </source>
</evidence>
<feature type="compositionally biased region" description="Polar residues" evidence="20">
    <location>
        <begin position="81"/>
        <end position="94"/>
    </location>
</feature>
<feature type="compositionally biased region" description="Polar residues" evidence="20">
    <location>
        <begin position="16"/>
        <end position="28"/>
    </location>
</feature>
<dbReference type="GO" id="GO:0009986">
    <property type="term" value="C:cell surface"/>
    <property type="evidence" value="ECO:0007669"/>
    <property type="project" value="TreeGrafter"/>
</dbReference>
<evidence type="ECO:0000256" key="2">
    <source>
        <dbReference type="ARBA" id="ARBA00004191"/>
    </source>
</evidence>
<evidence type="ECO:0000256" key="6">
    <source>
        <dbReference type="ARBA" id="ARBA00022475"/>
    </source>
</evidence>
<dbReference type="GO" id="GO:0042973">
    <property type="term" value="F:glucan endo-1,3-beta-D-glucosidase activity"/>
    <property type="evidence" value="ECO:0007669"/>
    <property type="project" value="UniProtKB-EC"/>
</dbReference>
<dbReference type="InterPro" id="IPR017853">
    <property type="entry name" value="GH"/>
</dbReference>
<feature type="compositionally biased region" description="Polar residues" evidence="20">
    <location>
        <begin position="184"/>
        <end position="199"/>
    </location>
</feature>
<keyword evidence="6" id="KW-1003">Cell membrane</keyword>
<keyword evidence="12" id="KW-0325">Glycoprotein</keyword>
<evidence type="ECO:0000256" key="14">
    <source>
        <dbReference type="ARBA" id="ARBA00023316"/>
    </source>
</evidence>
<evidence type="ECO:0000256" key="12">
    <source>
        <dbReference type="ARBA" id="ARBA00023180"/>
    </source>
</evidence>
<evidence type="ECO:0000256" key="8">
    <source>
        <dbReference type="ARBA" id="ARBA00022525"/>
    </source>
</evidence>
<evidence type="ECO:0000256" key="17">
    <source>
        <dbReference type="ARBA" id="ARBA00042373"/>
    </source>
</evidence>
<dbReference type="Proteomes" id="UP000738359">
    <property type="component" value="Unassembled WGS sequence"/>
</dbReference>
<dbReference type="GO" id="GO:0005886">
    <property type="term" value="C:plasma membrane"/>
    <property type="evidence" value="ECO:0007669"/>
    <property type="project" value="UniProtKB-SubCell"/>
</dbReference>
<keyword evidence="8" id="KW-0964">Secreted</keyword>
<protein>
    <recommendedName>
        <fullName evidence="5">glucan endo-1,3-beta-D-glucosidase</fullName>
        <ecNumber evidence="5">3.2.1.39</ecNumber>
    </recommendedName>
    <alternativeName>
        <fullName evidence="18">Endo-1,3-beta-glucanase btgC</fullName>
    </alternativeName>
    <alternativeName>
        <fullName evidence="17">Laminarinase btgC</fullName>
    </alternativeName>
</protein>
<name>A0A9P6IUT3_MORAP</name>
<dbReference type="PANTHER" id="PTHR16631:SF17">
    <property type="entry name" value="GLUCAN ENDO-1,3-BETA-GLUCOSIDASE BTGC"/>
    <property type="match status" value="1"/>
</dbReference>
<evidence type="ECO:0000256" key="9">
    <source>
        <dbReference type="ARBA" id="ARBA00022729"/>
    </source>
</evidence>
<sequence length="593" mass="64673">MDLPLDSRDPHAPSQHELTIDNTPNVQSDGDPILPANPKPVYLQVPHTSCPPSDLQIHAHRELKQPPHLSADPALEPNPGQPQRTSGYSFSNASVLRIPDTVHTATPASSNTSSLMPPSTLGKSESIQTSSTLGSFFRPKHHRRRSSSVFGWDSDDDEELNQANKGPTVSKEASHSSSSSSSHTATTRSDAQLVSTTEKSPWLQKEHGKQKQVRTCLCLGVILCFLVLGTILVFSFREQLFHHTGAPPGSHVKNGPTFGGGVGDGNNGGIGGGIQSPESIESIYHVNKTITLDPNLKKVFYGIDYTPRGSQEPDCRVNLGQVIEDIKILSQLTTRIRLYGMACRQTADVLRAIEYLGLPEMQVILTLWVDHNPVSWQKQSRLFWNLIDNDLETTGNNDGKGATAGKTTTISPVSARIIGISVGNEVLGLDERAATAASSSDASVVRLGRYLSEIPIFSSDLGRNALQIVDQADWIMSNIHPFFAYTPVQEAAAWAFANYKTETLPAASGKPAIISEVGWPSGPSSATMGTAVPSIENLQIFLDSWVCQANKRKIPYYYFEAFDEPWKSSINVRESQWGIMTVDRRLKVNIPSC</sequence>
<organism evidence="22 23">
    <name type="scientific">Mortierella alpina</name>
    <name type="common">Oleaginous fungus</name>
    <name type="synonym">Mortierella renispora</name>
    <dbReference type="NCBI Taxonomy" id="64518"/>
    <lineage>
        <taxon>Eukaryota</taxon>
        <taxon>Fungi</taxon>
        <taxon>Fungi incertae sedis</taxon>
        <taxon>Mucoromycota</taxon>
        <taxon>Mortierellomycotina</taxon>
        <taxon>Mortierellomycetes</taxon>
        <taxon>Mortierellales</taxon>
        <taxon>Mortierellaceae</taxon>
        <taxon>Mortierella</taxon>
    </lineage>
</organism>
<dbReference type="PANTHER" id="PTHR16631">
    <property type="entry name" value="GLUCAN 1,3-BETA-GLUCOSIDASE"/>
    <property type="match status" value="1"/>
</dbReference>
<comment type="catalytic activity">
    <reaction evidence="1">
        <text>Hydrolysis of (1-&gt;3)-beta-D-glucosidic linkages in (1-&gt;3)-beta-D-glucans.</text>
        <dbReference type="EC" id="3.2.1.39"/>
    </reaction>
</comment>
<dbReference type="Gene3D" id="3.20.20.80">
    <property type="entry name" value="Glycosidases"/>
    <property type="match status" value="1"/>
</dbReference>
<dbReference type="InterPro" id="IPR050732">
    <property type="entry name" value="Beta-glucan_modifiers"/>
</dbReference>
<evidence type="ECO:0000256" key="1">
    <source>
        <dbReference type="ARBA" id="ARBA00000382"/>
    </source>
</evidence>
<evidence type="ECO:0000256" key="20">
    <source>
        <dbReference type="SAM" id="MobiDB-lite"/>
    </source>
</evidence>
<evidence type="ECO:0000313" key="23">
    <source>
        <dbReference type="Proteomes" id="UP000738359"/>
    </source>
</evidence>
<feature type="transmembrane region" description="Helical" evidence="21">
    <location>
        <begin position="215"/>
        <end position="236"/>
    </location>
</feature>
<comment type="function">
    <text evidence="16">Glucanases play a role in cell expansion during growth, in cell-cell fusion during mating, and in spore release during sporulation. This enzyme may be involved in beta-glucan degradation. Active on laminarin and lichenan.</text>
</comment>
<feature type="compositionally biased region" description="Polar residues" evidence="20">
    <location>
        <begin position="103"/>
        <end position="134"/>
    </location>
</feature>
<keyword evidence="21" id="KW-1133">Transmembrane helix</keyword>
<reference evidence="22" key="1">
    <citation type="journal article" date="2020" name="Fungal Divers.">
        <title>Resolving the Mortierellaceae phylogeny through synthesis of multi-gene phylogenetics and phylogenomics.</title>
        <authorList>
            <person name="Vandepol N."/>
            <person name="Liber J."/>
            <person name="Desiro A."/>
            <person name="Na H."/>
            <person name="Kennedy M."/>
            <person name="Barry K."/>
            <person name="Grigoriev I.V."/>
            <person name="Miller A.N."/>
            <person name="O'Donnell K."/>
            <person name="Stajich J.E."/>
            <person name="Bonito G."/>
        </authorList>
    </citation>
    <scope>NUCLEOTIDE SEQUENCE</scope>
    <source>
        <strain evidence="22">CK1249</strain>
    </source>
</reference>
<keyword evidence="21" id="KW-0812">Transmembrane</keyword>
<dbReference type="GO" id="GO:0005576">
    <property type="term" value="C:extracellular region"/>
    <property type="evidence" value="ECO:0007669"/>
    <property type="project" value="TreeGrafter"/>
</dbReference>
<comment type="caution">
    <text evidence="22">The sequence shown here is derived from an EMBL/GenBank/DDBJ whole genome shotgun (WGS) entry which is preliminary data.</text>
</comment>
<dbReference type="EMBL" id="JAAAHY010001483">
    <property type="protein sequence ID" value="KAF9948803.1"/>
    <property type="molecule type" value="Genomic_DNA"/>
</dbReference>
<dbReference type="OrthoDB" id="77201at2759"/>
<dbReference type="AlphaFoldDB" id="A0A9P6IUT3"/>
<keyword evidence="15" id="KW-0624">Polysaccharide degradation</keyword>
<comment type="subcellular location">
    <subcellularLocation>
        <location evidence="3">Cell membrane</location>
        <topology evidence="3">Single-pass type II membrane protein</topology>
    </subcellularLocation>
    <subcellularLocation>
        <location evidence="2">Secreted</location>
        <location evidence="2">Cell wall</location>
    </subcellularLocation>
</comment>
<keyword evidence="7" id="KW-0134">Cell wall</keyword>
<keyword evidence="13" id="KW-0119">Carbohydrate metabolism</keyword>
<evidence type="ECO:0000256" key="18">
    <source>
        <dbReference type="ARBA" id="ARBA00043078"/>
    </source>
</evidence>
<gene>
    <name evidence="22" type="ORF">BGZ70_002047</name>
</gene>
<dbReference type="GO" id="GO:0000272">
    <property type="term" value="P:polysaccharide catabolic process"/>
    <property type="evidence" value="ECO:0007669"/>
    <property type="project" value="UniProtKB-KW"/>
</dbReference>
<evidence type="ECO:0000256" key="21">
    <source>
        <dbReference type="SAM" id="Phobius"/>
    </source>
</evidence>
<feature type="region of interest" description="Disordered" evidence="20">
    <location>
        <begin position="1"/>
        <end position="206"/>
    </location>
</feature>
<dbReference type="EC" id="3.2.1.39" evidence="5"/>
<dbReference type="SUPFAM" id="SSF51445">
    <property type="entry name" value="(Trans)glycosidases"/>
    <property type="match status" value="1"/>
</dbReference>
<keyword evidence="14" id="KW-0961">Cell wall biogenesis/degradation</keyword>
<dbReference type="GO" id="GO:0071555">
    <property type="term" value="P:cell wall organization"/>
    <property type="evidence" value="ECO:0007669"/>
    <property type="project" value="UniProtKB-KW"/>
</dbReference>
<keyword evidence="23" id="KW-1185">Reference proteome</keyword>
<evidence type="ECO:0000256" key="10">
    <source>
        <dbReference type="ARBA" id="ARBA00022801"/>
    </source>
</evidence>
<evidence type="ECO:0000256" key="13">
    <source>
        <dbReference type="ARBA" id="ARBA00023277"/>
    </source>
</evidence>
<evidence type="ECO:0000256" key="15">
    <source>
        <dbReference type="ARBA" id="ARBA00023326"/>
    </source>
</evidence>
<evidence type="ECO:0000256" key="16">
    <source>
        <dbReference type="ARBA" id="ARBA00037649"/>
    </source>
</evidence>
<dbReference type="GO" id="GO:0009277">
    <property type="term" value="C:fungal-type cell wall"/>
    <property type="evidence" value="ECO:0007669"/>
    <property type="project" value="TreeGrafter"/>
</dbReference>
<evidence type="ECO:0000256" key="4">
    <source>
        <dbReference type="ARBA" id="ARBA00008773"/>
    </source>
</evidence>
<evidence type="ECO:0000313" key="22">
    <source>
        <dbReference type="EMBL" id="KAF9948803.1"/>
    </source>
</evidence>
<evidence type="ECO:0000256" key="7">
    <source>
        <dbReference type="ARBA" id="ARBA00022512"/>
    </source>
</evidence>
<dbReference type="Pfam" id="PF00332">
    <property type="entry name" value="Glyco_hydro_17"/>
    <property type="match status" value="1"/>
</dbReference>
<dbReference type="InterPro" id="IPR000490">
    <property type="entry name" value="Glyco_hydro_17"/>
</dbReference>
<comment type="similarity">
    <text evidence="4 19">Belongs to the glycosyl hydrolase 17 family.</text>
</comment>
<keyword evidence="10" id="KW-0378">Hydrolase</keyword>
<proteinExistence type="inferred from homology"/>
<keyword evidence="11 21" id="KW-0472">Membrane</keyword>
<evidence type="ECO:0000256" key="3">
    <source>
        <dbReference type="ARBA" id="ARBA00004401"/>
    </source>
</evidence>
<evidence type="ECO:0000256" key="11">
    <source>
        <dbReference type="ARBA" id="ARBA00023136"/>
    </source>
</evidence>
<evidence type="ECO:0000256" key="5">
    <source>
        <dbReference type="ARBA" id="ARBA00012780"/>
    </source>
</evidence>
<keyword evidence="9" id="KW-0732">Signal</keyword>
<accession>A0A9P6IUT3</accession>